<dbReference type="Proteomes" id="UP000617340">
    <property type="component" value="Unassembled WGS sequence"/>
</dbReference>
<organism evidence="1 2">
    <name type="scientific">Vespula germanica</name>
    <name type="common">German yellow jacket</name>
    <name type="synonym">Paravespula germanica</name>
    <dbReference type="NCBI Taxonomy" id="30212"/>
    <lineage>
        <taxon>Eukaryota</taxon>
        <taxon>Metazoa</taxon>
        <taxon>Ecdysozoa</taxon>
        <taxon>Arthropoda</taxon>
        <taxon>Hexapoda</taxon>
        <taxon>Insecta</taxon>
        <taxon>Pterygota</taxon>
        <taxon>Neoptera</taxon>
        <taxon>Endopterygota</taxon>
        <taxon>Hymenoptera</taxon>
        <taxon>Apocrita</taxon>
        <taxon>Aculeata</taxon>
        <taxon>Vespoidea</taxon>
        <taxon>Vespidae</taxon>
        <taxon>Vespinae</taxon>
        <taxon>Vespula</taxon>
    </lineage>
</organism>
<accession>A0A834JZU3</accession>
<keyword evidence="2" id="KW-1185">Reference proteome</keyword>
<dbReference type="AlphaFoldDB" id="A0A834JZU3"/>
<comment type="caution">
    <text evidence="1">The sequence shown here is derived from an EMBL/GenBank/DDBJ whole genome shotgun (WGS) entry which is preliminary data.</text>
</comment>
<proteinExistence type="predicted"/>
<protein>
    <submittedName>
        <fullName evidence="1">Uncharacterized protein</fullName>
    </submittedName>
</protein>
<gene>
    <name evidence="1" type="ORF">HZH68_008986</name>
</gene>
<name>A0A834JZU3_VESGE</name>
<dbReference type="EMBL" id="JACSDZ010000008">
    <property type="protein sequence ID" value="KAF7397764.1"/>
    <property type="molecule type" value="Genomic_DNA"/>
</dbReference>
<reference evidence="1" key="1">
    <citation type="journal article" date="2020" name="G3 (Bethesda)">
        <title>High-Quality Assemblies for Three Invasive Social Wasps from the &lt;i&gt;Vespula&lt;/i&gt; Genus.</title>
        <authorList>
            <person name="Harrop T.W.R."/>
            <person name="Guhlin J."/>
            <person name="McLaughlin G.M."/>
            <person name="Permina E."/>
            <person name="Stockwell P."/>
            <person name="Gilligan J."/>
            <person name="Le Lec M.F."/>
            <person name="Gruber M.A.M."/>
            <person name="Quinn O."/>
            <person name="Lovegrove M."/>
            <person name="Duncan E.J."/>
            <person name="Remnant E.J."/>
            <person name="Van Eeckhoven J."/>
            <person name="Graham B."/>
            <person name="Knapp R.A."/>
            <person name="Langford K.W."/>
            <person name="Kronenberg Z."/>
            <person name="Press M.O."/>
            <person name="Eacker S.M."/>
            <person name="Wilson-Rankin E.E."/>
            <person name="Purcell J."/>
            <person name="Lester P.J."/>
            <person name="Dearden P.K."/>
        </authorList>
    </citation>
    <scope>NUCLEOTIDE SEQUENCE</scope>
    <source>
        <strain evidence="1">Linc-1</strain>
    </source>
</reference>
<evidence type="ECO:0000313" key="2">
    <source>
        <dbReference type="Proteomes" id="UP000617340"/>
    </source>
</evidence>
<sequence>MEARRCTPAENHFKPLHVRVYIAISFANPTLGSNCGRARRKYVGLGLTCLSSCARTLSQSAQEKDEQEENGLRVAHHAQYDLHAVRMSSERRDKLSGGL</sequence>
<evidence type="ECO:0000313" key="1">
    <source>
        <dbReference type="EMBL" id="KAF7397764.1"/>
    </source>
</evidence>